<dbReference type="Proteomes" id="UP000178656">
    <property type="component" value="Unassembled WGS sequence"/>
</dbReference>
<dbReference type="PANTHER" id="PTHR40080:SF1">
    <property type="entry name" value="TRPR-LIKE PROTEIN YERC_YECD"/>
    <property type="match status" value="1"/>
</dbReference>
<sequence>MKKSKRLSPASTSLFQAILQIKNLPEARKFFRDLLSQQEIIEFSNRWKAAQMLDKKISFEKIQAATGMSPNTVARINKW</sequence>
<evidence type="ECO:0000313" key="2">
    <source>
        <dbReference type="Proteomes" id="UP000178656"/>
    </source>
</evidence>
<evidence type="ECO:0008006" key="3">
    <source>
        <dbReference type="Google" id="ProtNLM"/>
    </source>
</evidence>
<dbReference type="SUPFAM" id="SSF48295">
    <property type="entry name" value="TrpR-like"/>
    <property type="match status" value="1"/>
</dbReference>
<dbReference type="InterPro" id="IPR010921">
    <property type="entry name" value="Trp_repressor/repl_initiator"/>
</dbReference>
<dbReference type="EMBL" id="MFGM01000042">
    <property type="protein sequence ID" value="OGF35882.1"/>
    <property type="molecule type" value="Genomic_DNA"/>
</dbReference>
<accession>A0A1F5TA95</accession>
<reference evidence="1 2" key="1">
    <citation type="journal article" date="2016" name="Nat. Commun.">
        <title>Thousands of microbial genomes shed light on interconnected biogeochemical processes in an aquifer system.</title>
        <authorList>
            <person name="Anantharaman K."/>
            <person name="Brown C.T."/>
            <person name="Hug L.A."/>
            <person name="Sharon I."/>
            <person name="Castelle C.J."/>
            <person name="Probst A.J."/>
            <person name="Thomas B.C."/>
            <person name="Singh A."/>
            <person name="Wilkins M.J."/>
            <person name="Karaoz U."/>
            <person name="Brodie E.L."/>
            <person name="Williams K.H."/>
            <person name="Hubbard S.S."/>
            <person name="Banfield J.F."/>
        </authorList>
    </citation>
    <scope>NUCLEOTIDE SEQUENCE [LARGE SCALE GENOMIC DNA]</scope>
</reference>
<dbReference type="PANTHER" id="PTHR40080">
    <property type="entry name" value="LMO1763 PROTEIN"/>
    <property type="match status" value="1"/>
</dbReference>
<name>A0A1F5TA95_9BACT</name>
<dbReference type="InterPro" id="IPR000831">
    <property type="entry name" value="Trp_repress"/>
</dbReference>
<dbReference type="InterPro" id="IPR013368">
    <property type="entry name" value="YecD_YerC"/>
</dbReference>
<dbReference type="Pfam" id="PF01371">
    <property type="entry name" value="Trp_repressor"/>
    <property type="match status" value="1"/>
</dbReference>
<dbReference type="NCBIfam" id="TIGR02531">
    <property type="entry name" value="yecD_yerC"/>
    <property type="match status" value="1"/>
</dbReference>
<dbReference type="GO" id="GO:0043565">
    <property type="term" value="F:sequence-specific DNA binding"/>
    <property type="evidence" value="ECO:0007669"/>
    <property type="project" value="InterPro"/>
</dbReference>
<dbReference type="GO" id="GO:0003700">
    <property type="term" value="F:DNA-binding transcription factor activity"/>
    <property type="evidence" value="ECO:0007669"/>
    <property type="project" value="InterPro"/>
</dbReference>
<comment type="caution">
    <text evidence="1">The sequence shown here is derived from an EMBL/GenBank/DDBJ whole genome shotgun (WGS) entry which is preliminary data.</text>
</comment>
<gene>
    <name evidence="1" type="ORF">A2482_00515</name>
</gene>
<organism evidence="1 2">
    <name type="scientific">Candidatus Falkowbacteria bacterium RIFOXYC2_FULL_48_21</name>
    <dbReference type="NCBI Taxonomy" id="1798005"/>
    <lineage>
        <taxon>Bacteria</taxon>
        <taxon>Candidatus Falkowiibacteriota</taxon>
    </lineage>
</organism>
<dbReference type="AlphaFoldDB" id="A0A1F5TA95"/>
<proteinExistence type="predicted"/>
<evidence type="ECO:0000313" key="1">
    <source>
        <dbReference type="EMBL" id="OGF35882.1"/>
    </source>
</evidence>
<dbReference type="InterPro" id="IPR038116">
    <property type="entry name" value="TrpR-like_sf"/>
</dbReference>
<dbReference type="Gene3D" id="1.10.1270.10">
    <property type="entry name" value="TrpR-like"/>
    <property type="match status" value="1"/>
</dbReference>
<protein>
    <recommendedName>
        <fullName evidence="3">TrpR like protein, YerC/YecD</fullName>
    </recommendedName>
</protein>
<feature type="non-terminal residue" evidence="1">
    <location>
        <position position="79"/>
    </location>
</feature>